<keyword evidence="10" id="KW-0028">Amino-acid biosynthesis</keyword>
<evidence type="ECO:0000256" key="4">
    <source>
        <dbReference type="ARBA" id="ARBA00004496"/>
    </source>
</evidence>
<dbReference type="GO" id="GO:0008652">
    <property type="term" value="P:amino acid biosynthetic process"/>
    <property type="evidence" value="ECO:0007669"/>
    <property type="project" value="UniProtKB-KW"/>
</dbReference>
<keyword evidence="11" id="KW-0479">Metal-binding</keyword>
<evidence type="ECO:0000256" key="11">
    <source>
        <dbReference type="ARBA" id="ARBA00022723"/>
    </source>
</evidence>
<evidence type="ECO:0000256" key="2">
    <source>
        <dbReference type="ARBA" id="ARBA00001911"/>
    </source>
</evidence>
<protein>
    <recommendedName>
        <fullName evidence="8">3-dehydroquinate synthase</fullName>
        <ecNumber evidence="7">4.2.3.4</ecNumber>
    </recommendedName>
</protein>
<comment type="cofactor">
    <cofactor evidence="3">
        <name>Co(2+)</name>
        <dbReference type="ChEBI" id="CHEBI:48828"/>
    </cofactor>
</comment>
<evidence type="ECO:0000256" key="7">
    <source>
        <dbReference type="ARBA" id="ARBA00013031"/>
    </source>
</evidence>
<organism evidence="20">
    <name type="scientific">hydrothermal vent metagenome</name>
    <dbReference type="NCBI Taxonomy" id="652676"/>
    <lineage>
        <taxon>unclassified sequences</taxon>
        <taxon>metagenomes</taxon>
        <taxon>ecological metagenomes</taxon>
    </lineage>
</organism>
<dbReference type="InterPro" id="IPR056179">
    <property type="entry name" value="DHQS_C"/>
</dbReference>
<evidence type="ECO:0000313" key="20">
    <source>
        <dbReference type="EMBL" id="VAW30628.1"/>
    </source>
</evidence>
<dbReference type="EMBL" id="UOET01000547">
    <property type="protein sequence ID" value="VAW30628.1"/>
    <property type="molecule type" value="Genomic_DNA"/>
</dbReference>
<dbReference type="GO" id="GO:0046872">
    <property type="term" value="F:metal ion binding"/>
    <property type="evidence" value="ECO:0007669"/>
    <property type="project" value="UniProtKB-KW"/>
</dbReference>
<evidence type="ECO:0000256" key="6">
    <source>
        <dbReference type="ARBA" id="ARBA00005412"/>
    </source>
</evidence>
<dbReference type="NCBIfam" id="TIGR01357">
    <property type="entry name" value="aroB"/>
    <property type="match status" value="1"/>
</dbReference>
<dbReference type="PANTHER" id="PTHR43622:SF7">
    <property type="entry name" value="3-DEHYDROQUINATE SYNTHASE, CHLOROPLASTIC"/>
    <property type="match status" value="1"/>
</dbReference>
<proteinExistence type="inferred from homology"/>
<dbReference type="GO" id="GO:0009073">
    <property type="term" value="P:aromatic amino acid family biosynthetic process"/>
    <property type="evidence" value="ECO:0007669"/>
    <property type="project" value="UniProtKB-KW"/>
</dbReference>
<dbReference type="AlphaFoldDB" id="A0A3B0UIY4"/>
<evidence type="ECO:0000256" key="12">
    <source>
        <dbReference type="ARBA" id="ARBA00022741"/>
    </source>
</evidence>
<sequence length="358" mass="40121">MQKEPVLLDLKSIPHIVGQGALERAGAYFSGYTDIFVLVDENTEKFCLPVLRNILPGSSIRGVIKIKSGELNKNIRTASAIWEQLTHFKAERNSLLINLGGGVITDIGGFVAATFKRGMAFVNIPTTLLGQVDAAIGSKTGIDFKEYKNQIGLFADPKVVVIDPVFLDTLDPKQFLSGFAEMLKYALIMDIPLWEIMDNRYFDAMYPDLERMVVRCVGDKISIVEEDKHESGLRKLLNFGHTVGHALETFFLKTDTPVTHGEAVAAGMICATRISSQHPDFECHSPEQIYEMIDRNFPRLTFLQKDILGIMRLMQQDKKTKAGQLHFTLLTKLGTAVPDVVVPEEKVKESLRFYLRNQ</sequence>
<keyword evidence="15" id="KW-0057">Aromatic amino acid biosynthesis</keyword>
<dbReference type="CDD" id="cd08195">
    <property type="entry name" value="DHQS"/>
    <property type="match status" value="1"/>
</dbReference>
<evidence type="ECO:0000256" key="17">
    <source>
        <dbReference type="ARBA" id="ARBA00023285"/>
    </source>
</evidence>
<evidence type="ECO:0000256" key="16">
    <source>
        <dbReference type="ARBA" id="ARBA00023239"/>
    </source>
</evidence>
<keyword evidence="13" id="KW-0862">Zinc</keyword>
<dbReference type="SUPFAM" id="SSF56796">
    <property type="entry name" value="Dehydroquinate synthase-like"/>
    <property type="match status" value="1"/>
</dbReference>
<evidence type="ECO:0000259" key="19">
    <source>
        <dbReference type="Pfam" id="PF24621"/>
    </source>
</evidence>
<dbReference type="Pfam" id="PF24621">
    <property type="entry name" value="DHQS_C"/>
    <property type="match status" value="1"/>
</dbReference>
<evidence type="ECO:0000256" key="1">
    <source>
        <dbReference type="ARBA" id="ARBA00001393"/>
    </source>
</evidence>
<dbReference type="Pfam" id="PF01761">
    <property type="entry name" value="DHQ_synthase"/>
    <property type="match status" value="1"/>
</dbReference>
<evidence type="ECO:0000256" key="14">
    <source>
        <dbReference type="ARBA" id="ARBA00023027"/>
    </source>
</evidence>
<comment type="cofactor">
    <cofactor evidence="2">
        <name>NAD(+)</name>
        <dbReference type="ChEBI" id="CHEBI:57540"/>
    </cofactor>
</comment>
<comment type="pathway">
    <text evidence="5">Metabolic intermediate biosynthesis; chorismate biosynthesis; chorismate from D-erythrose 4-phosphate and phosphoenolpyruvate: step 2/7.</text>
</comment>
<evidence type="ECO:0000256" key="13">
    <source>
        <dbReference type="ARBA" id="ARBA00022833"/>
    </source>
</evidence>
<evidence type="ECO:0000256" key="10">
    <source>
        <dbReference type="ARBA" id="ARBA00022605"/>
    </source>
</evidence>
<keyword evidence="9" id="KW-0963">Cytoplasm</keyword>
<comment type="subcellular location">
    <subcellularLocation>
        <location evidence="4">Cytoplasm</location>
    </subcellularLocation>
</comment>
<dbReference type="InterPro" id="IPR016037">
    <property type="entry name" value="DHQ_synth_AroB"/>
</dbReference>
<dbReference type="InterPro" id="IPR030963">
    <property type="entry name" value="DHQ_synth_fam"/>
</dbReference>
<keyword evidence="12" id="KW-0547">Nucleotide-binding</keyword>
<accession>A0A3B0UIY4</accession>
<dbReference type="PANTHER" id="PTHR43622">
    <property type="entry name" value="3-DEHYDROQUINATE SYNTHASE"/>
    <property type="match status" value="1"/>
</dbReference>
<evidence type="ECO:0000256" key="8">
    <source>
        <dbReference type="ARBA" id="ARBA00017684"/>
    </source>
</evidence>
<evidence type="ECO:0000259" key="18">
    <source>
        <dbReference type="Pfam" id="PF01761"/>
    </source>
</evidence>
<name>A0A3B0UIY4_9ZZZZ</name>
<keyword evidence="16 20" id="KW-0456">Lyase</keyword>
<dbReference type="GO" id="GO:0003856">
    <property type="term" value="F:3-dehydroquinate synthase activity"/>
    <property type="evidence" value="ECO:0007669"/>
    <property type="project" value="UniProtKB-EC"/>
</dbReference>
<dbReference type="GO" id="GO:0005737">
    <property type="term" value="C:cytoplasm"/>
    <property type="evidence" value="ECO:0007669"/>
    <property type="project" value="UniProtKB-SubCell"/>
</dbReference>
<feature type="domain" description="3-dehydroquinate synthase N-terminal" evidence="18">
    <location>
        <begin position="64"/>
        <end position="175"/>
    </location>
</feature>
<dbReference type="Gene3D" id="1.20.1090.10">
    <property type="entry name" value="Dehydroquinate synthase-like - alpha domain"/>
    <property type="match status" value="1"/>
</dbReference>
<dbReference type="GO" id="GO:0000166">
    <property type="term" value="F:nucleotide binding"/>
    <property type="evidence" value="ECO:0007669"/>
    <property type="project" value="UniProtKB-KW"/>
</dbReference>
<keyword evidence="14" id="KW-0520">NAD</keyword>
<dbReference type="Gene3D" id="3.40.50.1970">
    <property type="match status" value="1"/>
</dbReference>
<evidence type="ECO:0000256" key="9">
    <source>
        <dbReference type="ARBA" id="ARBA00022490"/>
    </source>
</evidence>
<dbReference type="InterPro" id="IPR030960">
    <property type="entry name" value="DHQS/DOIS_N"/>
</dbReference>
<evidence type="ECO:0000256" key="3">
    <source>
        <dbReference type="ARBA" id="ARBA00001941"/>
    </source>
</evidence>
<evidence type="ECO:0000256" key="5">
    <source>
        <dbReference type="ARBA" id="ARBA00004661"/>
    </source>
</evidence>
<comment type="similarity">
    <text evidence="6">Belongs to the sugar phosphate cyclases superfamily. Dehydroquinate synthase family.</text>
</comment>
<comment type="catalytic activity">
    <reaction evidence="1">
        <text>7-phospho-2-dehydro-3-deoxy-D-arabino-heptonate = 3-dehydroquinate + phosphate</text>
        <dbReference type="Rhea" id="RHEA:21968"/>
        <dbReference type="ChEBI" id="CHEBI:32364"/>
        <dbReference type="ChEBI" id="CHEBI:43474"/>
        <dbReference type="ChEBI" id="CHEBI:58394"/>
        <dbReference type="EC" id="4.2.3.4"/>
    </reaction>
</comment>
<dbReference type="EC" id="4.2.3.4" evidence="7"/>
<gene>
    <name evidence="20" type="ORF">MNBD_BACTEROID07-180</name>
</gene>
<dbReference type="InterPro" id="IPR050071">
    <property type="entry name" value="Dehydroquinate_synthase"/>
</dbReference>
<keyword evidence="17" id="KW-0170">Cobalt</keyword>
<evidence type="ECO:0000256" key="15">
    <source>
        <dbReference type="ARBA" id="ARBA00023141"/>
    </source>
</evidence>
<feature type="domain" description="3-dehydroquinate synthase C-terminal" evidence="19">
    <location>
        <begin position="178"/>
        <end position="320"/>
    </location>
</feature>
<reference evidence="20" key="1">
    <citation type="submission" date="2018-06" db="EMBL/GenBank/DDBJ databases">
        <authorList>
            <person name="Zhirakovskaya E."/>
        </authorList>
    </citation>
    <scope>NUCLEOTIDE SEQUENCE</scope>
</reference>
<dbReference type="PIRSF" id="PIRSF001455">
    <property type="entry name" value="DHQ_synth"/>
    <property type="match status" value="1"/>
</dbReference>